<dbReference type="GO" id="GO:0046278">
    <property type="term" value="P:3,4-dihydroxybenzoate metabolic process"/>
    <property type="evidence" value="ECO:0007669"/>
    <property type="project" value="InterPro"/>
</dbReference>
<name>A0A653K1R7_9GAMM</name>
<dbReference type="EMBL" id="CABWKZ010000004">
    <property type="protein sequence ID" value="VXA54179.1"/>
    <property type="molecule type" value="Genomic_DNA"/>
</dbReference>
<dbReference type="GO" id="GO:0045892">
    <property type="term" value="P:negative regulation of DNA-templated transcription"/>
    <property type="evidence" value="ECO:0007669"/>
    <property type="project" value="TreeGrafter"/>
</dbReference>
<keyword evidence="2" id="KW-0238">DNA-binding</keyword>
<dbReference type="GO" id="GO:0003677">
    <property type="term" value="F:DNA binding"/>
    <property type="evidence" value="ECO:0007669"/>
    <property type="project" value="UniProtKB-KW"/>
</dbReference>
<evidence type="ECO:0000313" key="6">
    <source>
        <dbReference type="EMBL" id="VXA54179.1"/>
    </source>
</evidence>
<dbReference type="PANTHER" id="PTHR30136:SF34">
    <property type="entry name" value="TRANSCRIPTIONAL REGULATOR"/>
    <property type="match status" value="1"/>
</dbReference>
<dbReference type="NCBIfam" id="TIGR02431">
    <property type="entry name" value="pcaR_pcaU"/>
    <property type="match status" value="1"/>
</dbReference>
<dbReference type="SMART" id="SM00346">
    <property type="entry name" value="HTH_ICLR"/>
    <property type="match status" value="1"/>
</dbReference>
<dbReference type="Gene3D" id="3.30.450.40">
    <property type="match status" value="1"/>
</dbReference>
<dbReference type="OrthoDB" id="9807558at2"/>
<dbReference type="Proteomes" id="UP000430404">
    <property type="component" value="Unassembled WGS sequence"/>
</dbReference>
<feature type="domain" description="IclR-ED" evidence="5">
    <location>
        <begin position="84"/>
        <end position="271"/>
    </location>
</feature>
<keyword evidence="1" id="KW-0805">Transcription regulation</keyword>
<evidence type="ECO:0000256" key="1">
    <source>
        <dbReference type="ARBA" id="ARBA00023015"/>
    </source>
</evidence>
<evidence type="ECO:0000256" key="2">
    <source>
        <dbReference type="ARBA" id="ARBA00023125"/>
    </source>
</evidence>
<dbReference type="PANTHER" id="PTHR30136">
    <property type="entry name" value="HELIX-TURN-HELIX TRANSCRIPTIONAL REGULATOR, ICLR FAMILY"/>
    <property type="match status" value="1"/>
</dbReference>
<accession>A0A653K1R7</accession>
<dbReference type="PROSITE" id="PS51078">
    <property type="entry name" value="ICLR_ED"/>
    <property type="match status" value="1"/>
</dbReference>
<dbReference type="PROSITE" id="PS51077">
    <property type="entry name" value="HTH_ICLR"/>
    <property type="match status" value="1"/>
</dbReference>
<dbReference type="InterPro" id="IPR012794">
    <property type="entry name" value="PcaR_PcaU"/>
</dbReference>
<gene>
    <name evidence="6" type="primary">pobR</name>
    <name evidence="6" type="ORF">ACI8B_120070</name>
</gene>
<reference evidence="6 7" key="1">
    <citation type="submission" date="2019-10" db="EMBL/GenBank/DDBJ databases">
        <authorList>
            <person name="Karimi E."/>
        </authorList>
    </citation>
    <scope>NUCLEOTIDE SEQUENCE [LARGE SCALE GENOMIC DNA]</scope>
    <source>
        <strain evidence="6">Acinetobacter sp. 8BE</strain>
    </source>
</reference>
<sequence length="271" mass="30600">MVKVDAVLEHPSSHEQIRQEDYIAGLAKGLTLLEAFGVDRQRLNVTQVAERTGISRTAARRYLKTLKYLGYLDTDEHYYWLTHRVLRFSSSYLSSAHLPKIAQSFLNLLSAQTSLTFSLVVLDDNEVVPIARSYLPQQDHLRVNPYGMHLGNRLPAHATSTGKVLLAAQSETAQHDWVKRFGLRRLTPFTITDESNFFEVLKDISQADYCLSKEEHELGVIAIAVPVINAQGKAIAALNCMSQTNRVQEDYLVQQILPLLRNTANELRNVI</sequence>
<dbReference type="Pfam" id="PF09339">
    <property type="entry name" value="HTH_IclR"/>
    <property type="match status" value="1"/>
</dbReference>
<dbReference type="GO" id="GO:0045893">
    <property type="term" value="P:positive regulation of DNA-templated transcription"/>
    <property type="evidence" value="ECO:0007669"/>
    <property type="project" value="InterPro"/>
</dbReference>
<feature type="domain" description="HTH iclR-type" evidence="4">
    <location>
        <begin position="23"/>
        <end position="83"/>
    </location>
</feature>
<organism evidence="6 7">
    <name type="scientific">Acinetobacter proteolyticus</name>
    <dbReference type="NCBI Taxonomy" id="1776741"/>
    <lineage>
        <taxon>Bacteria</taxon>
        <taxon>Pseudomonadati</taxon>
        <taxon>Pseudomonadota</taxon>
        <taxon>Gammaproteobacteria</taxon>
        <taxon>Moraxellales</taxon>
        <taxon>Moraxellaceae</taxon>
        <taxon>Acinetobacter</taxon>
    </lineage>
</organism>
<dbReference type="InterPro" id="IPR050707">
    <property type="entry name" value="HTH_MetabolicPath_Reg"/>
</dbReference>
<dbReference type="InterPro" id="IPR036388">
    <property type="entry name" value="WH-like_DNA-bd_sf"/>
</dbReference>
<dbReference type="Pfam" id="PF01614">
    <property type="entry name" value="IclR_C"/>
    <property type="match status" value="1"/>
</dbReference>
<evidence type="ECO:0000259" key="4">
    <source>
        <dbReference type="PROSITE" id="PS51077"/>
    </source>
</evidence>
<dbReference type="InterPro" id="IPR005471">
    <property type="entry name" value="Tscrpt_reg_IclR_N"/>
</dbReference>
<evidence type="ECO:0000256" key="3">
    <source>
        <dbReference type="ARBA" id="ARBA00023163"/>
    </source>
</evidence>
<dbReference type="RefSeq" id="WP_070075546.1">
    <property type="nucleotide sequence ID" value="NZ_JBCNKA010000004.1"/>
</dbReference>
<keyword evidence="3" id="KW-0804">Transcription</keyword>
<proteinExistence type="predicted"/>
<dbReference type="InterPro" id="IPR036390">
    <property type="entry name" value="WH_DNA-bd_sf"/>
</dbReference>
<evidence type="ECO:0000259" key="5">
    <source>
        <dbReference type="PROSITE" id="PS51078"/>
    </source>
</evidence>
<dbReference type="SUPFAM" id="SSF46785">
    <property type="entry name" value="Winged helix' DNA-binding domain"/>
    <property type="match status" value="1"/>
</dbReference>
<evidence type="ECO:0000313" key="7">
    <source>
        <dbReference type="Proteomes" id="UP000430404"/>
    </source>
</evidence>
<dbReference type="InterPro" id="IPR014757">
    <property type="entry name" value="Tscrpt_reg_IclR_C"/>
</dbReference>
<dbReference type="Gene3D" id="1.10.10.10">
    <property type="entry name" value="Winged helix-like DNA-binding domain superfamily/Winged helix DNA-binding domain"/>
    <property type="match status" value="1"/>
</dbReference>
<dbReference type="GO" id="GO:0003700">
    <property type="term" value="F:DNA-binding transcription factor activity"/>
    <property type="evidence" value="ECO:0007669"/>
    <property type="project" value="TreeGrafter"/>
</dbReference>
<dbReference type="AlphaFoldDB" id="A0A653K1R7"/>
<dbReference type="SUPFAM" id="SSF55781">
    <property type="entry name" value="GAF domain-like"/>
    <property type="match status" value="1"/>
</dbReference>
<dbReference type="InterPro" id="IPR029016">
    <property type="entry name" value="GAF-like_dom_sf"/>
</dbReference>
<protein>
    <submittedName>
        <fullName evidence="6">p-hydroxybenzoate hydroxylase transcriptional activator</fullName>
    </submittedName>
</protein>